<evidence type="ECO:0000313" key="3">
    <source>
        <dbReference type="EMBL" id="SMO53134.1"/>
    </source>
</evidence>
<keyword evidence="4" id="KW-1185">Reference proteome</keyword>
<accession>A0A521C173</accession>
<feature type="chain" id="PRO_5021946875" description="Secreted protein" evidence="2">
    <location>
        <begin position="21"/>
        <end position="81"/>
    </location>
</feature>
<proteinExistence type="predicted"/>
<name>A0A521C173_9BACT</name>
<organism evidence="3 4">
    <name type="scientific">Gracilimonas mengyeensis</name>
    <dbReference type="NCBI Taxonomy" id="1302730"/>
    <lineage>
        <taxon>Bacteria</taxon>
        <taxon>Pseudomonadati</taxon>
        <taxon>Balneolota</taxon>
        <taxon>Balneolia</taxon>
        <taxon>Balneolales</taxon>
        <taxon>Balneolaceae</taxon>
        <taxon>Gracilimonas</taxon>
    </lineage>
</organism>
<evidence type="ECO:0000256" key="2">
    <source>
        <dbReference type="SAM" id="SignalP"/>
    </source>
</evidence>
<protein>
    <recommendedName>
        <fullName evidence="5">Secreted protein</fullName>
    </recommendedName>
</protein>
<dbReference type="RefSeq" id="WP_142453687.1">
    <property type="nucleotide sequence ID" value="NZ_FXTP01000004.1"/>
</dbReference>
<reference evidence="3 4" key="1">
    <citation type="submission" date="2017-05" db="EMBL/GenBank/DDBJ databases">
        <authorList>
            <person name="Varghese N."/>
            <person name="Submissions S."/>
        </authorList>
    </citation>
    <scope>NUCLEOTIDE SEQUENCE [LARGE SCALE GENOMIC DNA]</scope>
    <source>
        <strain evidence="3 4">DSM 21985</strain>
    </source>
</reference>
<evidence type="ECO:0000256" key="1">
    <source>
        <dbReference type="SAM" id="Coils"/>
    </source>
</evidence>
<dbReference type="EMBL" id="FXTP01000004">
    <property type="protein sequence ID" value="SMO53134.1"/>
    <property type="molecule type" value="Genomic_DNA"/>
</dbReference>
<dbReference type="AlphaFoldDB" id="A0A521C173"/>
<sequence>MKYLYLLILCFIVITKPVLSQNGQSDSSSTTDTTGTEEINDSLKKIEQKLQNLTSVIEENQEDTTLAVGIIRIKKTMFHSK</sequence>
<evidence type="ECO:0008006" key="5">
    <source>
        <dbReference type="Google" id="ProtNLM"/>
    </source>
</evidence>
<feature type="signal peptide" evidence="2">
    <location>
        <begin position="1"/>
        <end position="20"/>
    </location>
</feature>
<dbReference type="Proteomes" id="UP000317557">
    <property type="component" value="Unassembled WGS sequence"/>
</dbReference>
<feature type="coiled-coil region" evidence="1">
    <location>
        <begin position="36"/>
        <end position="63"/>
    </location>
</feature>
<keyword evidence="1" id="KW-0175">Coiled coil</keyword>
<keyword evidence="2" id="KW-0732">Signal</keyword>
<gene>
    <name evidence="3" type="ORF">SAMN06265219_10471</name>
</gene>
<evidence type="ECO:0000313" key="4">
    <source>
        <dbReference type="Proteomes" id="UP000317557"/>
    </source>
</evidence>